<dbReference type="PROSITE" id="PS50111">
    <property type="entry name" value="CHEMOTAXIS_TRANSDUC_2"/>
    <property type="match status" value="1"/>
</dbReference>
<evidence type="ECO:0000313" key="6">
    <source>
        <dbReference type="EMBL" id="MBD7911301.1"/>
    </source>
</evidence>
<reference evidence="6 7" key="1">
    <citation type="submission" date="2020-08" db="EMBL/GenBank/DDBJ databases">
        <title>A Genomic Blueprint of the Chicken Gut Microbiome.</title>
        <authorList>
            <person name="Gilroy R."/>
            <person name="Ravi A."/>
            <person name="Getino M."/>
            <person name="Pursley I."/>
            <person name="Horton D.L."/>
            <person name="Alikhan N.-F."/>
            <person name="Baker D."/>
            <person name="Gharbi K."/>
            <person name="Hall N."/>
            <person name="Watson M."/>
            <person name="Adriaenssens E.M."/>
            <person name="Foster-Nyarko E."/>
            <person name="Jarju S."/>
            <person name="Secka A."/>
            <person name="Antonio M."/>
            <person name="Oren A."/>
            <person name="Chaudhuri R."/>
            <person name="La Ragione R.M."/>
            <person name="Hildebrand F."/>
            <person name="Pallen M.J."/>
        </authorList>
    </citation>
    <scope>NUCLEOTIDE SEQUENCE [LARGE SCALE GENOMIC DNA]</scope>
    <source>
        <strain evidence="6 7">Sa3CVN1</strain>
    </source>
</reference>
<dbReference type="PANTHER" id="PTHR32089">
    <property type="entry name" value="METHYL-ACCEPTING CHEMOTAXIS PROTEIN MCPB"/>
    <property type="match status" value="1"/>
</dbReference>
<keyword evidence="1 3" id="KW-0807">Transducer</keyword>
<gene>
    <name evidence="6" type="ORF">H9661_08035</name>
</gene>
<accession>A0ABR8PSZ8</accession>
<dbReference type="InterPro" id="IPR004089">
    <property type="entry name" value="MCPsignal_dom"/>
</dbReference>
<dbReference type="Gene3D" id="1.10.287.950">
    <property type="entry name" value="Methyl-accepting chemotaxis protein"/>
    <property type="match status" value="1"/>
</dbReference>
<feature type="transmembrane region" description="Helical" evidence="4">
    <location>
        <begin position="27"/>
        <end position="46"/>
    </location>
</feature>
<proteinExistence type="inferred from homology"/>
<comment type="similarity">
    <text evidence="2">Belongs to the methyl-accepting chemotaxis (MCP) protein family.</text>
</comment>
<dbReference type="EMBL" id="JACSRA010000010">
    <property type="protein sequence ID" value="MBD7911301.1"/>
    <property type="molecule type" value="Genomic_DNA"/>
</dbReference>
<dbReference type="SMART" id="SM00283">
    <property type="entry name" value="MA"/>
    <property type="match status" value="1"/>
</dbReference>
<evidence type="ECO:0000259" key="5">
    <source>
        <dbReference type="PROSITE" id="PS50111"/>
    </source>
</evidence>
<evidence type="ECO:0000256" key="2">
    <source>
        <dbReference type="ARBA" id="ARBA00029447"/>
    </source>
</evidence>
<evidence type="ECO:0000256" key="1">
    <source>
        <dbReference type="ARBA" id="ARBA00023224"/>
    </source>
</evidence>
<dbReference type="PANTHER" id="PTHR32089:SF112">
    <property type="entry name" value="LYSOZYME-LIKE PROTEIN-RELATED"/>
    <property type="match status" value="1"/>
</dbReference>
<keyword evidence="7" id="KW-1185">Reference proteome</keyword>
<keyword evidence="4" id="KW-1133">Transmembrane helix</keyword>
<organism evidence="6 7">
    <name type="scientific">Clostridium cibarium</name>
    <dbReference type="NCBI Taxonomy" id="2762247"/>
    <lineage>
        <taxon>Bacteria</taxon>
        <taxon>Bacillati</taxon>
        <taxon>Bacillota</taxon>
        <taxon>Clostridia</taxon>
        <taxon>Eubacteriales</taxon>
        <taxon>Clostridiaceae</taxon>
        <taxon>Clostridium</taxon>
    </lineage>
</organism>
<name>A0ABR8PSZ8_9CLOT</name>
<evidence type="ECO:0000256" key="3">
    <source>
        <dbReference type="PROSITE-ProRule" id="PRU00284"/>
    </source>
</evidence>
<dbReference type="SUPFAM" id="SSF58104">
    <property type="entry name" value="Methyl-accepting chemotaxis protein (MCP) signaling domain"/>
    <property type="match status" value="1"/>
</dbReference>
<protein>
    <submittedName>
        <fullName evidence="6">Methyl-accepting chemotaxis protein</fullName>
    </submittedName>
</protein>
<sequence length="299" mass="33051">MNDATQYSGTDAKKVADSNQSIFQQGLTEMIIAIIVGMISIFAIELKIGRWLSRRINVVNGFANDLQNGDLTKRIKITANDVFVKMKIANESTELIAKGTQELSSITEEVSASAEEMDSNTSALANKADDVAISVKEIRSRAIDIKHKSEKNIDIGNRIYEEKRVNIIKAIEEGKIVEEVKTMADSIGEIASQTDLLALNAAIEAARAGEQGKGFAVVADEVRKLAEESAKAVVNIQSMVTQVQVAFDNLSKGGEDILDYILNNLNPSFQYFWILVFNMRRMQSLLITCLKKLHIPQIR</sequence>
<keyword evidence="4" id="KW-0812">Transmembrane</keyword>
<feature type="domain" description="Methyl-accepting transducer" evidence="5">
    <location>
        <begin position="78"/>
        <end position="244"/>
    </location>
</feature>
<keyword evidence="4" id="KW-0472">Membrane</keyword>
<evidence type="ECO:0000256" key="4">
    <source>
        <dbReference type="SAM" id="Phobius"/>
    </source>
</evidence>
<comment type="caution">
    <text evidence="6">The sequence shown here is derived from an EMBL/GenBank/DDBJ whole genome shotgun (WGS) entry which is preliminary data.</text>
</comment>
<dbReference type="PRINTS" id="PR00260">
    <property type="entry name" value="CHEMTRNSDUCR"/>
</dbReference>
<evidence type="ECO:0000313" key="7">
    <source>
        <dbReference type="Proteomes" id="UP000627781"/>
    </source>
</evidence>
<dbReference type="Proteomes" id="UP000627781">
    <property type="component" value="Unassembled WGS sequence"/>
</dbReference>
<dbReference type="Pfam" id="PF00015">
    <property type="entry name" value="MCPsignal"/>
    <property type="match status" value="1"/>
</dbReference>
<dbReference type="InterPro" id="IPR004090">
    <property type="entry name" value="Chemotax_Me-accpt_rcpt"/>
</dbReference>